<dbReference type="Pfam" id="PF10049">
    <property type="entry name" value="DUF2283"/>
    <property type="match status" value="1"/>
</dbReference>
<evidence type="ECO:0000313" key="1">
    <source>
        <dbReference type="EMBL" id="TRU48267.1"/>
    </source>
</evidence>
<dbReference type="InterPro" id="IPR019270">
    <property type="entry name" value="DUF2283"/>
</dbReference>
<accession>A0A552FNS2</accession>
<evidence type="ECO:0000313" key="2">
    <source>
        <dbReference type="Proteomes" id="UP000320293"/>
    </source>
</evidence>
<comment type="caution">
    <text evidence="1">The sequence shown here is derived from an EMBL/GenBank/DDBJ whole genome shotgun (WGS) entry which is preliminary data.</text>
</comment>
<gene>
    <name evidence="1" type="ORF">EWV91_09570</name>
</gene>
<dbReference type="AlphaFoldDB" id="A0A552FNS2"/>
<sequence>MKIDYNQATNAAYIRRFEGKVIDSEEVALGIVYDYDETDRVVGIEILGVKQRTAEQFKNIDFPLEEGEKQEIRRWFGKLILNC</sequence>
<name>A0A552FNS2_MICAE</name>
<protein>
    <submittedName>
        <fullName evidence="1">DUF2283 domain-containing protein</fullName>
    </submittedName>
</protein>
<dbReference type="EMBL" id="SFBF01000181">
    <property type="protein sequence ID" value="TRU48267.1"/>
    <property type="molecule type" value="Genomic_DNA"/>
</dbReference>
<reference evidence="1 2" key="1">
    <citation type="submission" date="2019-01" db="EMBL/GenBank/DDBJ databases">
        <title>Coherence of Microcystis species and biogeography revealed through population genomics.</title>
        <authorList>
            <person name="Perez-Carrascal O.M."/>
            <person name="Terrat Y."/>
            <person name="Giani A."/>
            <person name="Fortin N."/>
            <person name="Tromas N."/>
            <person name="Shapiro B.J."/>
        </authorList>
    </citation>
    <scope>NUCLEOTIDE SEQUENCE [LARGE SCALE GENOMIC DNA]</scope>
    <source>
        <strain evidence="1">Ma_QC_Ca_00000000_S207</strain>
    </source>
</reference>
<organism evidence="1 2">
    <name type="scientific">Microcystis aeruginosa Ma_QC_Ca_00000000_S207</name>
    <dbReference type="NCBI Taxonomy" id="2486251"/>
    <lineage>
        <taxon>Bacteria</taxon>
        <taxon>Bacillati</taxon>
        <taxon>Cyanobacteriota</taxon>
        <taxon>Cyanophyceae</taxon>
        <taxon>Oscillatoriophycideae</taxon>
        <taxon>Chroococcales</taxon>
        <taxon>Microcystaceae</taxon>
        <taxon>Microcystis</taxon>
    </lineage>
</organism>
<dbReference type="Proteomes" id="UP000320293">
    <property type="component" value="Unassembled WGS sequence"/>
</dbReference>
<proteinExistence type="predicted"/>